<reference evidence="2" key="1">
    <citation type="journal article" date="2020" name="Stud. Mycol.">
        <title>101 Dothideomycetes genomes: a test case for predicting lifestyles and emergence of pathogens.</title>
        <authorList>
            <person name="Haridas S."/>
            <person name="Albert R."/>
            <person name="Binder M."/>
            <person name="Bloem J."/>
            <person name="Labutti K."/>
            <person name="Salamov A."/>
            <person name="Andreopoulos B."/>
            <person name="Baker S."/>
            <person name="Barry K."/>
            <person name="Bills G."/>
            <person name="Bluhm B."/>
            <person name="Cannon C."/>
            <person name="Castanera R."/>
            <person name="Culley D."/>
            <person name="Daum C."/>
            <person name="Ezra D."/>
            <person name="Gonzalez J."/>
            <person name="Henrissat B."/>
            <person name="Kuo A."/>
            <person name="Liang C."/>
            <person name="Lipzen A."/>
            <person name="Lutzoni F."/>
            <person name="Magnuson J."/>
            <person name="Mondo S."/>
            <person name="Nolan M."/>
            <person name="Ohm R."/>
            <person name="Pangilinan J."/>
            <person name="Park H.-J."/>
            <person name="Ramirez L."/>
            <person name="Alfaro M."/>
            <person name="Sun H."/>
            <person name="Tritt A."/>
            <person name="Yoshinaga Y."/>
            <person name="Zwiers L.-H."/>
            <person name="Turgeon B."/>
            <person name="Goodwin S."/>
            <person name="Spatafora J."/>
            <person name="Crous P."/>
            <person name="Grigoriev I."/>
        </authorList>
    </citation>
    <scope>NUCLEOTIDE SEQUENCE</scope>
    <source>
        <strain evidence="2">ATCC 16933</strain>
    </source>
</reference>
<dbReference type="EMBL" id="MU001674">
    <property type="protein sequence ID" value="KAF2459899.1"/>
    <property type="molecule type" value="Genomic_DNA"/>
</dbReference>
<gene>
    <name evidence="2" type="ORF">BDY21DRAFT_180620</name>
</gene>
<evidence type="ECO:0000256" key="1">
    <source>
        <dbReference type="SAM" id="MobiDB-lite"/>
    </source>
</evidence>
<feature type="compositionally biased region" description="Low complexity" evidence="1">
    <location>
        <begin position="162"/>
        <end position="172"/>
    </location>
</feature>
<feature type="region of interest" description="Disordered" evidence="1">
    <location>
        <begin position="142"/>
        <end position="186"/>
    </location>
</feature>
<keyword evidence="3" id="KW-1185">Reference proteome</keyword>
<feature type="compositionally biased region" description="Basic and acidic residues" evidence="1">
    <location>
        <begin position="78"/>
        <end position="87"/>
    </location>
</feature>
<dbReference type="Proteomes" id="UP000799766">
    <property type="component" value="Unassembled WGS sequence"/>
</dbReference>
<feature type="compositionally biased region" description="Polar residues" evidence="1">
    <location>
        <begin position="95"/>
        <end position="107"/>
    </location>
</feature>
<organism evidence="2 3">
    <name type="scientific">Lineolata rhizophorae</name>
    <dbReference type="NCBI Taxonomy" id="578093"/>
    <lineage>
        <taxon>Eukaryota</taxon>
        <taxon>Fungi</taxon>
        <taxon>Dikarya</taxon>
        <taxon>Ascomycota</taxon>
        <taxon>Pezizomycotina</taxon>
        <taxon>Dothideomycetes</taxon>
        <taxon>Dothideomycetes incertae sedis</taxon>
        <taxon>Lineolatales</taxon>
        <taxon>Lineolataceae</taxon>
        <taxon>Lineolata</taxon>
    </lineage>
</organism>
<feature type="compositionally biased region" description="Pro residues" evidence="1">
    <location>
        <begin position="108"/>
        <end position="119"/>
    </location>
</feature>
<feature type="region of interest" description="Disordered" evidence="1">
    <location>
        <begin position="68"/>
        <end position="125"/>
    </location>
</feature>
<dbReference type="AlphaFoldDB" id="A0A6A6P7P9"/>
<sequence length="203" mass="22918">MCVYAHGGCLACCDQGRCGDYLASLKLDRQSEEQTKFCYVGRRRPFPPHRWRVRSCFTTTHLKIRASPAHYQRPVSANDERRPRRDYQALPPPFSSTKSWTNPTASHSPPPRPRGPRPTPTARTYVCPPYRRGVCPRMSYVRTRRRDKQKGARSALDACGTQRGARGAQGAQEALPGKEARSGSTRAYTRAQRVNVARYMHGA</sequence>
<protein>
    <submittedName>
        <fullName evidence="2">Uncharacterized protein</fullName>
    </submittedName>
</protein>
<accession>A0A6A6P7P9</accession>
<proteinExistence type="predicted"/>
<evidence type="ECO:0000313" key="2">
    <source>
        <dbReference type="EMBL" id="KAF2459899.1"/>
    </source>
</evidence>
<evidence type="ECO:0000313" key="3">
    <source>
        <dbReference type="Proteomes" id="UP000799766"/>
    </source>
</evidence>
<name>A0A6A6P7P9_9PEZI</name>